<dbReference type="PROSITE" id="PS50157">
    <property type="entry name" value="ZINC_FINGER_C2H2_2"/>
    <property type="match status" value="2"/>
</dbReference>
<reference evidence="5" key="1">
    <citation type="submission" date="2015-11" db="EMBL/GenBank/DDBJ databases">
        <title>De novo transcriptome assembly of four potential Pierce s Disease insect vectors from Arizona vineyards.</title>
        <authorList>
            <person name="Tassone E.E."/>
        </authorList>
    </citation>
    <scope>NUCLEOTIDE SEQUENCE</scope>
</reference>
<feature type="region of interest" description="Disordered" evidence="2">
    <location>
        <begin position="186"/>
        <end position="224"/>
    </location>
</feature>
<dbReference type="EMBL" id="GEBQ01013506">
    <property type="protein sequence ID" value="JAT26471.1"/>
    <property type="molecule type" value="Transcribed_RNA"/>
</dbReference>
<dbReference type="AlphaFoldDB" id="A0A1B6M5N9"/>
<evidence type="ECO:0000256" key="2">
    <source>
        <dbReference type="SAM" id="MobiDB-lite"/>
    </source>
</evidence>
<feature type="domain" description="C2H2-type" evidence="3">
    <location>
        <begin position="141"/>
        <end position="168"/>
    </location>
</feature>
<organism evidence="5">
    <name type="scientific">Graphocephala atropunctata</name>
    <dbReference type="NCBI Taxonomy" id="36148"/>
    <lineage>
        <taxon>Eukaryota</taxon>
        <taxon>Metazoa</taxon>
        <taxon>Ecdysozoa</taxon>
        <taxon>Arthropoda</taxon>
        <taxon>Hexapoda</taxon>
        <taxon>Insecta</taxon>
        <taxon>Pterygota</taxon>
        <taxon>Neoptera</taxon>
        <taxon>Paraneoptera</taxon>
        <taxon>Hemiptera</taxon>
        <taxon>Auchenorrhyncha</taxon>
        <taxon>Membracoidea</taxon>
        <taxon>Cicadellidae</taxon>
        <taxon>Cicadellinae</taxon>
        <taxon>Cicadellini</taxon>
        <taxon>Graphocephala</taxon>
    </lineage>
</organism>
<dbReference type="InterPro" id="IPR036236">
    <property type="entry name" value="Znf_C2H2_sf"/>
</dbReference>
<dbReference type="Pfam" id="PF13909">
    <property type="entry name" value="zf-H2C2_5"/>
    <property type="match status" value="1"/>
</dbReference>
<protein>
    <recommendedName>
        <fullName evidence="3">C2H2-type domain-containing protein</fullName>
    </recommendedName>
</protein>
<feature type="non-terminal residue" evidence="5">
    <location>
        <position position="1"/>
    </location>
</feature>
<keyword evidence="1" id="KW-0863">Zinc-finger</keyword>
<keyword evidence="1" id="KW-0862">Zinc</keyword>
<dbReference type="EMBL" id="GEBQ01008756">
    <property type="protein sequence ID" value="JAT31221.1"/>
    <property type="molecule type" value="Transcribed_RNA"/>
</dbReference>
<evidence type="ECO:0000313" key="5">
    <source>
        <dbReference type="EMBL" id="JAT31221.1"/>
    </source>
</evidence>
<dbReference type="InterPro" id="IPR013087">
    <property type="entry name" value="Znf_C2H2_type"/>
</dbReference>
<gene>
    <name evidence="5" type="ORF">g.22746</name>
    <name evidence="4" type="ORF">g.22749</name>
</gene>
<dbReference type="GO" id="GO:0008270">
    <property type="term" value="F:zinc ion binding"/>
    <property type="evidence" value="ECO:0007669"/>
    <property type="project" value="UniProtKB-KW"/>
</dbReference>
<dbReference type="SUPFAM" id="SSF57667">
    <property type="entry name" value="beta-beta-alpha zinc fingers"/>
    <property type="match status" value="1"/>
</dbReference>
<accession>A0A1B6M5N9</accession>
<dbReference type="SMART" id="SM00355">
    <property type="entry name" value="ZnF_C2H2"/>
    <property type="match status" value="2"/>
</dbReference>
<dbReference type="Gene3D" id="3.30.160.60">
    <property type="entry name" value="Classic Zinc Finger"/>
    <property type="match status" value="1"/>
</dbReference>
<proteinExistence type="predicted"/>
<sequence length="224" mass="25142">GRGRGRGRGSISSSLNAVIDGNVVKRPRKPRIPKVYQPTDMIRRERKIKVENLDLDEDVLNAIKQEDSSWDREVAATLQKVISNSKKAKKYKAIGRKRHADGDVGADKKVKLGVAAFPVIEIKKSGENDWDAEAKYTIPGFCCNDCGAVYQSTAALRRHQNYECGKEPQFKCNECDYAAKHKGTLKSHIKNRHLPKSEADDTPKKPRKPRRPRISFIPPVPSPT</sequence>
<feature type="compositionally biased region" description="Basic and acidic residues" evidence="2">
    <location>
        <begin position="195"/>
        <end position="204"/>
    </location>
</feature>
<keyword evidence="1" id="KW-0479">Metal-binding</keyword>
<feature type="domain" description="C2H2-type" evidence="3">
    <location>
        <begin position="170"/>
        <end position="198"/>
    </location>
</feature>
<evidence type="ECO:0000259" key="3">
    <source>
        <dbReference type="PROSITE" id="PS50157"/>
    </source>
</evidence>
<evidence type="ECO:0000313" key="4">
    <source>
        <dbReference type="EMBL" id="JAT26471.1"/>
    </source>
</evidence>
<evidence type="ECO:0000256" key="1">
    <source>
        <dbReference type="PROSITE-ProRule" id="PRU00042"/>
    </source>
</evidence>
<name>A0A1B6M5N9_9HEMI</name>